<dbReference type="Gene3D" id="3.30.230.10">
    <property type="match status" value="1"/>
</dbReference>
<reference evidence="3 4" key="1">
    <citation type="submission" date="2020-08" db="EMBL/GenBank/DDBJ databases">
        <title>Genome sequence of Tessaracoccus defluvii JCM 17540T.</title>
        <authorList>
            <person name="Hyun D.-W."/>
            <person name="Bae J.-W."/>
        </authorList>
    </citation>
    <scope>NUCLEOTIDE SEQUENCE [LARGE SCALE GENOMIC DNA]</scope>
    <source>
        <strain evidence="3 4">JCM 17540</strain>
    </source>
</reference>
<keyword evidence="1" id="KW-0472">Membrane</keyword>
<protein>
    <submittedName>
        <fullName evidence="3">PDZ domain-containing protein</fullName>
    </submittedName>
</protein>
<accession>A0A7H0H7W2</accession>
<dbReference type="InterPro" id="IPR008269">
    <property type="entry name" value="Lon_proteolytic"/>
</dbReference>
<dbReference type="GO" id="GO:0006508">
    <property type="term" value="P:proteolysis"/>
    <property type="evidence" value="ECO:0007669"/>
    <property type="project" value="InterPro"/>
</dbReference>
<dbReference type="InterPro" id="IPR036034">
    <property type="entry name" value="PDZ_sf"/>
</dbReference>
<name>A0A7H0H7W2_9ACTN</name>
<dbReference type="Gene3D" id="2.30.42.10">
    <property type="match status" value="1"/>
</dbReference>
<evidence type="ECO:0000256" key="1">
    <source>
        <dbReference type="SAM" id="Phobius"/>
    </source>
</evidence>
<keyword evidence="4" id="KW-1185">Reference proteome</keyword>
<dbReference type="Pfam" id="PF13180">
    <property type="entry name" value="PDZ_2"/>
    <property type="match status" value="1"/>
</dbReference>
<dbReference type="GO" id="GO:0004252">
    <property type="term" value="F:serine-type endopeptidase activity"/>
    <property type="evidence" value="ECO:0007669"/>
    <property type="project" value="InterPro"/>
</dbReference>
<keyword evidence="1" id="KW-0812">Transmembrane</keyword>
<dbReference type="EMBL" id="CP060789">
    <property type="protein sequence ID" value="QNP56628.1"/>
    <property type="molecule type" value="Genomic_DNA"/>
</dbReference>
<dbReference type="InterPro" id="IPR014721">
    <property type="entry name" value="Ribsml_uS5_D2-typ_fold_subgr"/>
</dbReference>
<dbReference type="InterPro" id="IPR020568">
    <property type="entry name" value="Ribosomal_Su5_D2-typ_SF"/>
</dbReference>
<dbReference type="Proteomes" id="UP000516117">
    <property type="component" value="Chromosome"/>
</dbReference>
<dbReference type="SUPFAM" id="SSF54211">
    <property type="entry name" value="Ribosomal protein S5 domain 2-like"/>
    <property type="match status" value="1"/>
</dbReference>
<dbReference type="GO" id="GO:0004176">
    <property type="term" value="F:ATP-dependent peptidase activity"/>
    <property type="evidence" value="ECO:0007669"/>
    <property type="project" value="InterPro"/>
</dbReference>
<dbReference type="KEGG" id="tdf:H9L22_04255"/>
<evidence type="ECO:0000313" key="4">
    <source>
        <dbReference type="Proteomes" id="UP000516117"/>
    </source>
</evidence>
<evidence type="ECO:0000313" key="3">
    <source>
        <dbReference type="EMBL" id="QNP56628.1"/>
    </source>
</evidence>
<proteinExistence type="predicted"/>
<dbReference type="AlphaFoldDB" id="A0A7H0H7W2"/>
<dbReference type="PROSITE" id="PS50106">
    <property type="entry name" value="PDZ"/>
    <property type="match status" value="1"/>
</dbReference>
<dbReference type="RefSeq" id="WP_187721728.1">
    <property type="nucleotide sequence ID" value="NZ_BAABBL010000002.1"/>
</dbReference>
<dbReference type="InterPro" id="IPR001478">
    <property type="entry name" value="PDZ"/>
</dbReference>
<dbReference type="SUPFAM" id="SSF50156">
    <property type="entry name" value="PDZ domain-like"/>
    <property type="match status" value="1"/>
</dbReference>
<feature type="domain" description="PDZ" evidence="2">
    <location>
        <begin position="113"/>
        <end position="196"/>
    </location>
</feature>
<dbReference type="Pfam" id="PF05362">
    <property type="entry name" value="Lon_C"/>
    <property type="match status" value="1"/>
</dbReference>
<evidence type="ECO:0000259" key="2">
    <source>
        <dbReference type="PROSITE" id="PS50106"/>
    </source>
</evidence>
<gene>
    <name evidence="3" type="ORF">H9L22_04255</name>
</gene>
<sequence length="347" mass="36179">MSRNAVAVVSSLMFAVLAVLLVLIPVPYVAWRPGQTIDVLEQRDDRGAIEVSGVPTFPTTGRLLMTTVSTTRVDATLSLPEAIFVYLGADYDAMPREVIYPAGKTSDQVQNEAVAMMDTSRNNATVAALRAAGVPVEEWPRISSVLLSGPSVNVLQPGDLILAVDGISTSNRDAVAAQIATHQVGDSIVFEVDRSGQRLTVSVIARAGSSDARRPSIGVSIDTGYLFEPTVTFGVDPSVTGPSAGLIFALGIYDQVTDGQLIGDKTVAGTGTISAAGRVGTIGAIRQKIKGAERDGASYFLVPEGNCDNVGDLEVAIPLIKVGTLNDAISALQLINEGNIAEVPTCG</sequence>
<feature type="transmembrane region" description="Helical" evidence="1">
    <location>
        <begin position="12"/>
        <end position="31"/>
    </location>
</feature>
<keyword evidence="1" id="KW-1133">Transmembrane helix</keyword>
<organism evidence="3 4">
    <name type="scientific">Tessaracoccus defluvii</name>
    <dbReference type="NCBI Taxonomy" id="1285901"/>
    <lineage>
        <taxon>Bacteria</taxon>
        <taxon>Bacillati</taxon>
        <taxon>Actinomycetota</taxon>
        <taxon>Actinomycetes</taxon>
        <taxon>Propionibacteriales</taxon>
        <taxon>Propionibacteriaceae</taxon>
        <taxon>Tessaracoccus</taxon>
    </lineage>
</organism>